<dbReference type="Pfam" id="PF00589">
    <property type="entry name" value="Phage_integrase"/>
    <property type="match status" value="1"/>
</dbReference>
<dbReference type="Proteomes" id="UP000198242">
    <property type="component" value="Chromosome I"/>
</dbReference>
<dbReference type="InterPro" id="IPR050090">
    <property type="entry name" value="Tyrosine_recombinase_XerCD"/>
</dbReference>
<feature type="domain" description="Tyr recombinase" evidence="4">
    <location>
        <begin position="144"/>
        <end position="326"/>
    </location>
</feature>
<evidence type="ECO:0000256" key="2">
    <source>
        <dbReference type="ARBA" id="ARBA00023125"/>
    </source>
</evidence>
<dbReference type="InterPro" id="IPR013762">
    <property type="entry name" value="Integrase-like_cat_sf"/>
</dbReference>
<keyword evidence="3" id="KW-0233">DNA recombination</keyword>
<evidence type="ECO:0000256" key="1">
    <source>
        <dbReference type="ARBA" id="ARBA00008857"/>
    </source>
</evidence>
<protein>
    <submittedName>
        <fullName evidence="5">Site-specific recombinase XerD</fullName>
    </submittedName>
</protein>
<dbReference type="SUPFAM" id="SSF56349">
    <property type="entry name" value="DNA breaking-rejoining enzymes"/>
    <property type="match status" value="1"/>
</dbReference>
<evidence type="ECO:0000313" key="6">
    <source>
        <dbReference type="Proteomes" id="UP000198242"/>
    </source>
</evidence>
<dbReference type="AlphaFoldDB" id="A0A1C4WE93"/>
<accession>A0A1C4WE93</accession>
<comment type="similarity">
    <text evidence="1">Belongs to the 'phage' integrase family.</text>
</comment>
<gene>
    <name evidence="5" type="ORF">GA0074695_2348</name>
</gene>
<dbReference type="Gene3D" id="1.10.150.130">
    <property type="match status" value="1"/>
</dbReference>
<dbReference type="GO" id="GO:0003677">
    <property type="term" value="F:DNA binding"/>
    <property type="evidence" value="ECO:0007669"/>
    <property type="project" value="UniProtKB-KW"/>
</dbReference>
<organism evidence="5 6">
    <name type="scientific">Micromonospora viridifaciens</name>
    <dbReference type="NCBI Taxonomy" id="1881"/>
    <lineage>
        <taxon>Bacteria</taxon>
        <taxon>Bacillati</taxon>
        <taxon>Actinomycetota</taxon>
        <taxon>Actinomycetes</taxon>
        <taxon>Micromonosporales</taxon>
        <taxon>Micromonosporaceae</taxon>
        <taxon>Micromonospora</taxon>
    </lineage>
</organism>
<dbReference type="PANTHER" id="PTHR30349:SF41">
    <property type="entry name" value="INTEGRASE_RECOMBINASE PROTEIN MJ0367-RELATED"/>
    <property type="match status" value="1"/>
</dbReference>
<keyword evidence="6" id="KW-1185">Reference proteome</keyword>
<dbReference type="OrthoDB" id="864726at2"/>
<dbReference type="PANTHER" id="PTHR30349">
    <property type="entry name" value="PHAGE INTEGRASE-RELATED"/>
    <property type="match status" value="1"/>
</dbReference>
<dbReference type="PROSITE" id="PS51898">
    <property type="entry name" value="TYR_RECOMBINASE"/>
    <property type="match status" value="1"/>
</dbReference>
<dbReference type="InterPro" id="IPR011010">
    <property type="entry name" value="DNA_brk_join_enz"/>
</dbReference>
<evidence type="ECO:0000256" key="3">
    <source>
        <dbReference type="ARBA" id="ARBA00023172"/>
    </source>
</evidence>
<dbReference type="RefSeq" id="WP_089006272.1">
    <property type="nucleotide sequence ID" value="NZ_LT607411.1"/>
</dbReference>
<evidence type="ECO:0000313" key="5">
    <source>
        <dbReference type="EMBL" id="SCE94523.1"/>
    </source>
</evidence>
<sequence length="417" mass="45638">MPADPSRILTARQMLAHLGLTPADLVAHPDSSGRTMPTVAEYVPRVAAAASPGTRRTYGTYWNRMTAELGHLRLDEVTASDIEALMRQVTATARTRRMGRQGRHAGEHVIAAARAVYRRAIADGYLTAADSPAHRVAKPRRLPNPRRALTPGELQDISLVARTSGSDVILDALLLRLHTETACRRGGALALRLVDLDTRHALVRLTEKGGTLRWQPITPILAERLQEHAQARGAVLPTDRLLRYRNGQPISSRRYDHLWRRIGECLPWVAAQGISTHWLRHTTLTWVERHFGYGVARAYAGHTDRRGPATTTYIKADLHAVATALAAMTGEPHPTRRCATALKGAAVAAGLRTFWARGGTTTGRICGQRERPAGSPHSAGRRWLHSKLLCGGPRPGHLLPGYSEELRHQAGGCVSRG</sequence>
<dbReference type="GO" id="GO:0006310">
    <property type="term" value="P:DNA recombination"/>
    <property type="evidence" value="ECO:0007669"/>
    <property type="project" value="UniProtKB-KW"/>
</dbReference>
<name>A0A1C4WE93_MICVI</name>
<dbReference type="InterPro" id="IPR010998">
    <property type="entry name" value="Integrase_recombinase_N"/>
</dbReference>
<dbReference type="EMBL" id="LT607411">
    <property type="protein sequence ID" value="SCE94523.1"/>
    <property type="molecule type" value="Genomic_DNA"/>
</dbReference>
<dbReference type="InterPro" id="IPR002104">
    <property type="entry name" value="Integrase_catalytic"/>
</dbReference>
<reference evidence="6" key="1">
    <citation type="submission" date="2016-06" db="EMBL/GenBank/DDBJ databases">
        <authorList>
            <person name="Varghese N."/>
            <person name="Submissions Spin"/>
        </authorList>
    </citation>
    <scope>NUCLEOTIDE SEQUENCE [LARGE SCALE GENOMIC DNA]</scope>
    <source>
        <strain evidence="6">DSM 43909</strain>
    </source>
</reference>
<dbReference type="CDD" id="cd00397">
    <property type="entry name" value="DNA_BRE_C"/>
    <property type="match status" value="1"/>
</dbReference>
<keyword evidence="2" id="KW-0238">DNA-binding</keyword>
<dbReference type="Gene3D" id="1.10.443.10">
    <property type="entry name" value="Intergrase catalytic core"/>
    <property type="match status" value="1"/>
</dbReference>
<proteinExistence type="inferred from homology"/>
<evidence type="ECO:0000259" key="4">
    <source>
        <dbReference type="PROSITE" id="PS51898"/>
    </source>
</evidence>
<dbReference type="GO" id="GO:0015074">
    <property type="term" value="P:DNA integration"/>
    <property type="evidence" value="ECO:0007669"/>
    <property type="project" value="InterPro"/>
</dbReference>